<dbReference type="Gene3D" id="1.50.10.10">
    <property type="match status" value="1"/>
</dbReference>
<dbReference type="InterPro" id="IPR008928">
    <property type="entry name" value="6-hairpin_glycosidase_sf"/>
</dbReference>
<sequence>MTFVKNTFDFHTKQGLYQHIEETLAFYYPAAIDSSYGGYHEGYYLDGTLTEDTTKHIVGQARHLYNFSVGFKLTEKIEYREAAEHGISFFQEALWDKEYGGYFTELKNGSVTDDKKLTYGHAFIFRAAVAAVDAGIEGAEELLSDIYQVLEERFYEPSAKLYKDEASRDWSSFLEYRGQNCNMHICESAITAYETTGQQRYLDQALNIADQVTNKLAAQSNGLIWENYDEAWMKNEQFNHGETRDEFRAYGFVGGHQFEWSKLLAWLYIHKQDSGLLERAEELYQTGWNLYHDQNQGGIFFVMSPDKELIDKGKSYWVLAETLAASALLHGQTGNDVYSEHYDELFRYVQEHFIDPEHGAWYQWLTADNKVEDEVKSPSPKTDYHPISASYLIATYRGEDL</sequence>
<organism evidence="3 4">
    <name type="scientific">Terribacillus saccharophilus</name>
    <dbReference type="NCBI Taxonomy" id="361277"/>
    <lineage>
        <taxon>Bacteria</taxon>
        <taxon>Bacillati</taxon>
        <taxon>Bacillota</taxon>
        <taxon>Bacilli</taxon>
        <taxon>Bacillales</taxon>
        <taxon>Bacillaceae</taxon>
        <taxon>Terribacillus</taxon>
    </lineage>
</organism>
<evidence type="ECO:0008006" key="5">
    <source>
        <dbReference type="Google" id="ProtNLM"/>
    </source>
</evidence>
<dbReference type="SUPFAM" id="SSF48208">
    <property type="entry name" value="Six-hairpin glycosidases"/>
    <property type="match status" value="1"/>
</dbReference>
<evidence type="ECO:0000256" key="1">
    <source>
        <dbReference type="ARBA" id="ARBA00008558"/>
    </source>
</evidence>
<reference evidence="3 4" key="1">
    <citation type="submission" date="2017-07" db="EMBL/GenBank/DDBJ databases">
        <title>Isolation and whole genome analysis of endospore-forming bacteria from heroin.</title>
        <authorList>
            <person name="Kalinowski J."/>
            <person name="Ahrens B."/>
            <person name="Al-Dilaimi A."/>
            <person name="Winkler A."/>
            <person name="Wibberg D."/>
            <person name="Schleenbecker U."/>
            <person name="Ruckert C."/>
            <person name="Wolfel R."/>
            <person name="Grass G."/>
        </authorList>
    </citation>
    <scope>NUCLEOTIDE SEQUENCE [LARGE SCALE GENOMIC DNA]</scope>
    <source>
        <strain evidence="3 4">7528</strain>
    </source>
</reference>
<gene>
    <name evidence="3" type="ORF">CHH64_16640</name>
</gene>
<comment type="caution">
    <text evidence="3">The sequence shown here is derived from an EMBL/GenBank/DDBJ whole genome shotgun (WGS) entry which is preliminary data.</text>
</comment>
<accession>A0A268A7F9</accession>
<dbReference type="InterPro" id="IPR010819">
    <property type="entry name" value="AGE/CE"/>
</dbReference>
<dbReference type="GO" id="GO:0005975">
    <property type="term" value="P:carbohydrate metabolic process"/>
    <property type="evidence" value="ECO:0007669"/>
    <property type="project" value="InterPro"/>
</dbReference>
<dbReference type="PANTHER" id="PTHR15108">
    <property type="entry name" value="N-ACYLGLUCOSAMINE-2-EPIMERASE"/>
    <property type="match status" value="1"/>
</dbReference>
<evidence type="ECO:0000313" key="3">
    <source>
        <dbReference type="EMBL" id="PAD20058.1"/>
    </source>
</evidence>
<dbReference type="InterPro" id="IPR012341">
    <property type="entry name" value="6hp_glycosidase-like_sf"/>
</dbReference>
<dbReference type="Proteomes" id="UP000216013">
    <property type="component" value="Unassembled WGS sequence"/>
</dbReference>
<keyword evidence="2" id="KW-0413">Isomerase</keyword>
<evidence type="ECO:0000256" key="2">
    <source>
        <dbReference type="ARBA" id="ARBA00023235"/>
    </source>
</evidence>
<dbReference type="AlphaFoldDB" id="A0A268A7F9"/>
<protein>
    <recommendedName>
        <fullName evidence="5">N-acylglucosamine 2-epimerase</fullName>
    </recommendedName>
</protein>
<dbReference type="Pfam" id="PF07221">
    <property type="entry name" value="GlcNAc_2-epim"/>
    <property type="match status" value="1"/>
</dbReference>
<evidence type="ECO:0000313" key="4">
    <source>
        <dbReference type="Proteomes" id="UP000216013"/>
    </source>
</evidence>
<comment type="similarity">
    <text evidence="1">Belongs to the N-acylglucosamine 2-epimerase family.</text>
</comment>
<proteinExistence type="inferred from homology"/>
<dbReference type="GO" id="GO:0016853">
    <property type="term" value="F:isomerase activity"/>
    <property type="evidence" value="ECO:0007669"/>
    <property type="project" value="UniProtKB-KW"/>
</dbReference>
<name>A0A268A7F9_9BACI</name>
<dbReference type="EMBL" id="NPBV01000027">
    <property type="protein sequence ID" value="PAD20058.1"/>
    <property type="molecule type" value="Genomic_DNA"/>
</dbReference>